<gene>
    <name evidence="2" type="ORF">SCLCIDRAFT_265747</name>
</gene>
<evidence type="ECO:0000313" key="3">
    <source>
        <dbReference type="Proteomes" id="UP000053989"/>
    </source>
</evidence>
<reference evidence="2 3" key="1">
    <citation type="submission" date="2014-04" db="EMBL/GenBank/DDBJ databases">
        <authorList>
            <consortium name="DOE Joint Genome Institute"/>
            <person name="Kuo A."/>
            <person name="Kohler A."/>
            <person name="Nagy L.G."/>
            <person name="Floudas D."/>
            <person name="Copeland A."/>
            <person name="Barry K.W."/>
            <person name="Cichocki N."/>
            <person name="Veneault-Fourrey C."/>
            <person name="LaButti K."/>
            <person name="Lindquist E.A."/>
            <person name="Lipzen A."/>
            <person name="Lundell T."/>
            <person name="Morin E."/>
            <person name="Murat C."/>
            <person name="Sun H."/>
            <person name="Tunlid A."/>
            <person name="Henrissat B."/>
            <person name="Grigoriev I.V."/>
            <person name="Hibbett D.S."/>
            <person name="Martin F."/>
            <person name="Nordberg H.P."/>
            <person name="Cantor M.N."/>
            <person name="Hua S.X."/>
        </authorList>
    </citation>
    <scope>NUCLEOTIDE SEQUENCE [LARGE SCALE GENOMIC DNA]</scope>
    <source>
        <strain evidence="2 3">Foug A</strain>
    </source>
</reference>
<dbReference type="HOGENOM" id="CLU_1587468_0_0_1"/>
<name>A0A0C2ZU90_9AGAM</name>
<dbReference type="Proteomes" id="UP000053989">
    <property type="component" value="Unassembled WGS sequence"/>
</dbReference>
<keyword evidence="1" id="KW-0812">Transmembrane</keyword>
<keyword evidence="1" id="KW-1133">Transmembrane helix</keyword>
<accession>A0A0C2ZU90</accession>
<dbReference type="AlphaFoldDB" id="A0A0C2ZU90"/>
<keyword evidence="1" id="KW-0472">Membrane</keyword>
<feature type="transmembrane region" description="Helical" evidence="1">
    <location>
        <begin position="79"/>
        <end position="98"/>
    </location>
</feature>
<reference evidence="3" key="2">
    <citation type="submission" date="2015-01" db="EMBL/GenBank/DDBJ databases">
        <title>Evolutionary Origins and Diversification of the Mycorrhizal Mutualists.</title>
        <authorList>
            <consortium name="DOE Joint Genome Institute"/>
            <consortium name="Mycorrhizal Genomics Consortium"/>
            <person name="Kohler A."/>
            <person name="Kuo A."/>
            <person name="Nagy L.G."/>
            <person name="Floudas D."/>
            <person name="Copeland A."/>
            <person name="Barry K.W."/>
            <person name="Cichocki N."/>
            <person name="Veneault-Fourrey C."/>
            <person name="LaButti K."/>
            <person name="Lindquist E.A."/>
            <person name="Lipzen A."/>
            <person name="Lundell T."/>
            <person name="Morin E."/>
            <person name="Murat C."/>
            <person name="Riley R."/>
            <person name="Ohm R."/>
            <person name="Sun H."/>
            <person name="Tunlid A."/>
            <person name="Henrissat B."/>
            <person name="Grigoriev I.V."/>
            <person name="Hibbett D.S."/>
            <person name="Martin F."/>
        </authorList>
    </citation>
    <scope>NUCLEOTIDE SEQUENCE [LARGE SCALE GENOMIC DNA]</scope>
    <source>
        <strain evidence="3">Foug A</strain>
    </source>
</reference>
<evidence type="ECO:0000313" key="2">
    <source>
        <dbReference type="EMBL" id="KIM56082.1"/>
    </source>
</evidence>
<proteinExistence type="predicted"/>
<protein>
    <submittedName>
        <fullName evidence="2">Uncharacterized protein</fullName>
    </submittedName>
</protein>
<sequence length="168" mass="19348">MVATYTYHRMRQLRLQVEHSSLDESGSSQLRKWRQWTSKARRMAVETAATMLTQWESKKIDDGVGGCGYVAGCACEYRLFVEFYTIVVLDLACVVLVLDRVKRKTKLQLATRTEEGTVWSSADNEIIRHIIDDRIPRNTFTFMNTCRVTIHSAQLDPVEPLHPPWQTA</sequence>
<keyword evidence="3" id="KW-1185">Reference proteome</keyword>
<organism evidence="2 3">
    <name type="scientific">Scleroderma citrinum Foug A</name>
    <dbReference type="NCBI Taxonomy" id="1036808"/>
    <lineage>
        <taxon>Eukaryota</taxon>
        <taxon>Fungi</taxon>
        <taxon>Dikarya</taxon>
        <taxon>Basidiomycota</taxon>
        <taxon>Agaricomycotina</taxon>
        <taxon>Agaricomycetes</taxon>
        <taxon>Agaricomycetidae</taxon>
        <taxon>Boletales</taxon>
        <taxon>Sclerodermatineae</taxon>
        <taxon>Sclerodermataceae</taxon>
        <taxon>Scleroderma</taxon>
    </lineage>
</organism>
<dbReference type="InParanoid" id="A0A0C2ZU90"/>
<dbReference type="EMBL" id="KN822123">
    <property type="protein sequence ID" value="KIM56082.1"/>
    <property type="molecule type" value="Genomic_DNA"/>
</dbReference>
<evidence type="ECO:0000256" key="1">
    <source>
        <dbReference type="SAM" id="Phobius"/>
    </source>
</evidence>